<dbReference type="GO" id="GO:0017025">
    <property type="term" value="F:TBP-class protein binding"/>
    <property type="evidence" value="ECO:0007669"/>
    <property type="project" value="InterPro"/>
</dbReference>
<dbReference type="InterPro" id="IPR022707">
    <property type="entry name" value="Mot1_central_dom"/>
</dbReference>
<dbReference type="InterPro" id="IPR044972">
    <property type="entry name" value="Mot1"/>
</dbReference>
<name>A0A699J0B1_TANCI</name>
<dbReference type="PANTHER" id="PTHR36498:SF1">
    <property type="entry name" value="TATA-BINDING PROTEIN-ASSOCIATED FACTOR 172"/>
    <property type="match status" value="1"/>
</dbReference>
<dbReference type="Pfam" id="PF12054">
    <property type="entry name" value="DUF3535"/>
    <property type="match status" value="1"/>
</dbReference>
<evidence type="ECO:0000259" key="1">
    <source>
        <dbReference type="Pfam" id="PF12054"/>
    </source>
</evidence>
<protein>
    <submittedName>
        <fullName evidence="2">TATA-binding protein-associated factor BTAF1</fullName>
    </submittedName>
</protein>
<comment type="caution">
    <text evidence="2">The sequence shown here is derived from an EMBL/GenBank/DDBJ whole genome shotgun (WGS) entry which is preliminary data.</text>
</comment>
<proteinExistence type="predicted"/>
<dbReference type="AlphaFoldDB" id="A0A699J0B1"/>
<dbReference type="SUPFAM" id="SSF48371">
    <property type="entry name" value="ARM repeat"/>
    <property type="match status" value="1"/>
</dbReference>
<reference evidence="2" key="1">
    <citation type="journal article" date="2019" name="Sci. Rep.">
        <title>Draft genome of Tanacetum cinerariifolium, the natural source of mosquito coil.</title>
        <authorList>
            <person name="Yamashiro T."/>
            <person name="Shiraishi A."/>
            <person name="Satake H."/>
            <person name="Nakayama K."/>
        </authorList>
    </citation>
    <scope>NUCLEOTIDE SEQUENCE</scope>
</reference>
<dbReference type="GO" id="GO:0003677">
    <property type="term" value="F:DNA binding"/>
    <property type="evidence" value="ECO:0007669"/>
    <property type="project" value="InterPro"/>
</dbReference>
<sequence>MFWPLALPRKSHFKAAAKMRPVKLENVVWKSELLAKLNPIILPLMSSIKREREDTLQTTAAEALAELIYHCVLRKPGPNDKLVKNLCGLICLDPSETPQAGVLTSLEIIEEQDLLPFGNNSNKAKPKVHMFGSEDRSKVKGFICRRGSEFALKHLCNKFGSSLFEKLPKLWDCLIEVLKPIPPEDEGNGLGSLCMFVSCSTSKVHE</sequence>
<dbReference type="EMBL" id="BKCJ010355884">
    <property type="protein sequence ID" value="GFA01434.1"/>
    <property type="molecule type" value="Genomic_DNA"/>
</dbReference>
<dbReference type="PANTHER" id="PTHR36498">
    <property type="entry name" value="TATA-BINDING PROTEIN-ASSOCIATED FACTOR 172"/>
    <property type="match status" value="1"/>
</dbReference>
<dbReference type="GO" id="GO:0016887">
    <property type="term" value="F:ATP hydrolysis activity"/>
    <property type="evidence" value="ECO:0007669"/>
    <property type="project" value="InterPro"/>
</dbReference>
<dbReference type="InterPro" id="IPR016024">
    <property type="entry name" value="ARM-type_fold"/>
</dbReference>
<organism evidence="2">
    <name type="scientific">Tanacetum cinerariifolium</name>
    <name type="common">Dalmatian daisy</name>
    <name type="synonym">Chrysanthemum cinerariifolium</name>
    <dbReference type="NCBI Taxonomy" id="118510"/>
    <lineage>
        <taxon>Eukaryota</taxon>
        <taxon>Viridiplantae</taxon>
        <taxon>Streptophyta</taxon>
        <taxon>Embryophyta</taxon>
        <taxon>Tracheophyta</taxon>
        <taxon>Spermatophyta</taxon>
        <taxon>Magnoliopsida</taxon>
        <taxon>eudicotyledons</taxon>
        <taxon>Gunneridae</taxon>
        <taxon>Pentapetalae</taxon>
        <taxon>asterids</taxon>
        <taxon>campanulids</taxon>
        <taxon>Asterales</taxon>
        <taxon>Asteraceae</taxon>
        <taxon>Asteroideae</taxon>
        <taxon>Anthemideae</taxon>
        <taxon>Anthemidinae</taxon>
        <taxon>Tanacetum</taxon>
    </lineage>
</organism>
<accession>A0A699J0B1</accession>
<evidence type="ECO:0000313" key="2">
    <source>
        <dbReference type="EMBL" id="GFA01434.1"/>
    </source>
</evidence>
<feature type="domain" description="Mot1 central" evidence="1">
    <location>
        <begin position="27"/>
        <end position="173"/>
    </location>
</feature>
<gene>
    <name evidence="2" type="ORF">Tci_573406</name>
</gene>